<dbReference type="OrthoDB" id="5982876at2759"/>
<evidence type="ECO:0000313" key="1">
    <source>
        <dbReference type="EMBL" id="CAF2943235.1"/>
    </source>
</evidence>
<reference evidence="1" key="1">
    <citation type="submission" date="2021-02" db="EMBL/GenBank/DDBJ databases">
        <authorList>
            <person name="Bekaert M."/>
        </authorList>
    </citation>
    <scope>NUCLEOTIDE SEQUENCE</scope>
    <source>
        <strain evidence="1">IoA-00</strain>
    </source>
</reference>
<sequence>MEVKISGIKTEGNEKKKRINNIPRHQFVMLQLTEVRRYLKRNAVPNIIPKKEPLKINSSNDNLVSLRLGLEQLKQENASVEENNISNDTSVSSSTGMEQLKQENAPVDEYNISDDTSVSSRIGPEKIKKENAPVDEHNFSDDTSLSSKIETEKIKQEIEPVLEHNSSDDASVSSMIGPEEIKQEDAPIDEHNLSDDTSESSIIGTEEIEQENAPVDEDRIDSYDELIVKLSSECLPPNVILKKLDDRLLFYSLSYDRGPVQPYFTVIVKLDLSFELYSKEIFIDNNAVNHLTSNKIKSVSSLLKVLAYMNSFKSLELEKSVNEAINTLKVVIDKQHATNQQKLTRKKLNFIIQQLEILEVKPSRRRYTPELLATAMIWNNISPVLYKKLQEDQVLTLPPQKRLSKTG</sequence>
<gene>
    <name evidence="1" type="ORF">LSAA_9524</name>
</gene>
<proteinExistence type="predicted"/>
<dbReference type="EMBL" id="HG994584">
    <property type="protein sequence ID" value="CAF2943235.1"/>
    <property type="molecule type" value="Genomic_DNA"/>
</dbReference>
<name>A0A7R8D0N8_LEPSM</name>
<accession>A0A7R8D0N8</accession>
<organism evidence="1 2">
    <name type="scientific">Lepeophtheirus salmonis</name>
    <name type="common">Salmon louse</name>
    <name type="synonym">Caligus salmonis</name>
    <dbReference type="NCBI Taxonomy" id="72036"/>
    <lineage>
        <taxon>Eukaryota</taxon>
        <taxon>Metazoa</taxon>
        <taxon>Ecdysozoa</taxon>
        <taxon>Arthropoda</taxon>
        <taxon>Crustacea</taxon>
        <taxon>Multicrustacea</taxon>
        <taxon>Hexanauplia</taxon>
        <taxon>Copepoda</taxon>
        <taxon>Siphonostomatoida</taxon>
        <taxon>Caligidae</taxon>
        <taxon>Lepeophtheirus</taxon>
    </lineage>
</organism>
<keyword evidence="2" id="KW-1185">Reference proteome</keyword>
<dbReference type="Proteomes" id="UP000675881">
    <property type="component" value="Chromosome 5"/>
</dbReference>
<dbReference type="AlphaFoldDB" id="A0A7R8D0N8"/>
<evidence type="ECO:0000313" key="2">
    <source>
        <dbReference type="Proteomes" id="UP000675881"/>
    </source>
</evidence>
<protein>
    <submittedName>
        <fullName evidence="1">(salmon louse) hypothetical protein</fullName>
    </submittedName>
</protein>